<dbReference type="Proteomes" id="UP000672009">
    <property type="component" value="Chromosome"/>
</dbReference>
<evidence type="ECO:0000313" key="1">
    <source>
        <dbReference type="EMBL" id="QTR54779.1"/>
    </source>
</evidence>
<dbReference type="EMBL" id="CP072793">
    <property type="protein sequence ID" value="QTR54779.1"/>
    <property type="molecule type" value="Genomic_DNA"/>
</dbReference>
<dbReference type="KEGG" id="tun:J9260_06730"/>
<evidence type="ECO:0000313" key="2">
    <source>
        <dbReference type="Proteomes" id="UP000672009"/>
    </source>
</evidence>
<dbReference type="AlphaFoldDB" id="A0A975FC44"/>
<organism evidence="1 2">
    <name type="scientific">Thiothrix unzii</name>
    <dbReference type="NCBI Taxonomy" id="111769"/>
    <lineage>
        <taxon>Bacteria</taxon>
        <taxon>Pseudomonadati</taxon>
        <taxon>Pseudomonadota</taxon>
        <taxon>Gammaproteobacteria</taxon>
        <taxon>Thiotrichales</taxon>
        <taxon>Thiotrichaceae</taxon>
        <taxon>Thiothrix</taxon>
    </lineage>
</organism>
<keyword evidence="2" id="KW-1185">Reference proteome</keyword>
<dbReference type="RefSeq" id="WP_210220253.1">
    <property type="nucleotide sequence ID" value="NZ_CP072793.1"/>
</dbReference>
<accession>A0A975FC44</accession>
<reference evidence="1" key="1">
    <citation type="submission" date="2021-04" db="EMBL/GenBank/DDBJ databases">
        <title>Genomics, taxonomy and metabolism of representatives of sulfur bacteria of the genus Thiothrix: Thiothrix fructosivorans QT, Thiothrix unzii A1T and three new species, Thiothrix subterranea sp. nov., Thiothrix litoralis sp. nov. and 'Candidatus Thiothrix anitrata' sp. nov.</title>
        <authorList>
            <person name="Ravin N.V."/>
            <person name="Smolyakov D."/>
            <person name="Rudenko T.S."/>
            <person name="Mardanov A.V."/>
            <person name="Beletsky A.V."/>
            <person name="Markov N.D."/>
            <person name="Fomenkov A.I."/>
            <person name="Roberts R.J."/>
            <person name="Karnachuk O.V."/>
            <person name="Novikov A."/>
            <person name="Grabovich M.Y."/>
        </authorList>
    </citation>
    <scope>NUCLEOTIDE SEQUENCE</scope>
    <source>
        <strain evidence="1">A1</strain>
    </source>
</reference>
<proteinExistence type="predicted"/>
<protein>
    <submittedName>
        <fullName evidence="1">Uncharacterized protein</fullName>
    </submittedName>
</protein>
<name>A0A975FC44_9GAMM</name>
<sequence>MQPHHAVFGLLLTVSTVAVFAESDSQLIKITVPKVALVSVEPAIPFSFTGSGTTATGNSQLSISSNDENTKLQITPSGISLAVSADAIQCPETPNASTITCHIGIKQVKNGVLAFNATRTSGDMNIVYTLAQ</sequence>
<gene>
    <name evidence="1" type="ORF">J9260_06730</name>
</gene>